<evidence type="ECO:0000256" key="1">
    <source>
        <dbReference type="SAM" id="MobiDB-lite"/>
    </source>
</evidence>
<feature type="compositionally biased region" description="Polar residues" evidence="1">
    <location>
        <begin position="32"/>
        <end position="41"/>
    </location>
</feature>
<feature type="compositionally biased region" description="Basic and acidic residues" evidence="1">
    <location>
        <begin position="74"/>
        <end position="85"/>
    </location>
</feature>
<evidence type="ECO:0000313" key="2">
    <source>
        <dbReference type="EMBL" id="TRM63139.1"/>
    </source>
</evidence>
<keyword evidence="3" id="KW-1185">Reference proteome</keyword>
<sequence>MMRAQSLTSTKSTPSTTTIMSDEYGQQGSGKQGSLVNNTAPDAQAERDLNYKHGNYAPPDDTTQSGGYGGGGERVWERDAQKGRLPENGLIEQSVDGGDLKHELQDAKQGRDMGTRPTTNAPDNFVGEGPSYETRGEAQRMVDQQVKEKID</sequence>
<evidence type="ECO:0000313" key="3">
    <source>
        <dbReference type="Proteomes" id="UP000320762"/>
    </source>
</evidence>
<organism evidence="2 3">
    <name type="scientific">Schizophyllum amplum</name>
    <dbReference type="NCBI Taxonomy" id="97359"/>
    <lineage>
        <taxon>Eukaryota</taxon>
        <taxon>Fungi</taxon>
        <taxon>Dikarya</taxon>
        <taxon>Basidiomycota</taxon>
        <taxon>Agaricomycotina</taxon>
        <taxon>Agaricomycetes</taxon>
        <taxon>Agaricomycetidae</taxon>
        <taxon>Agaricales</taxon>
        <taxon>Schizophyllaceae</taxon>
        <taxon>Schizophyllum</taxon>
    </lineage>
</organism>
<protein>
    <submittedName>
        <fullName evidence="2">Uncharacterized protein</fullName>
    </submittedName>
</protein>
<dbReference type="AlphaFoldDB" id="A0A550CEB4"/>
<accession>A0A550CEB4</accession>
<feature type="compositionally biased region" description="Low complexity" evidence="1">
    <location>
        <begin position="1"/>
        <end position="21"/>
    </location>
</feature>
<feature type="compositionally biased region" description="Basic and acidic residues" evidence="1">
    <location>
        <begin position="98"/>
        <end position="114"/>
    </location>
</feature>
<dbReference type="OrthoDB" id="3250036at2759"/>
<gene>
    <name evidence="2" type="ORF">BD626DRAFT_495639</name>
</gene>
<name>A0A550CEB4_9AGAR</name>
<feature type="compositionally biased region" description="Basic and acidic residues" evidence="1">
    <location>
        <begin position="134"/>
        <end position="151"/>
    </location>
</feature>
<reference evidence="2 3" key="1">
    <citation type="journal article" date="2019" name="New Phytol.">
        <title>Comparative genomics reveals unique wood-decay strategies and fruiting body development in the Schizophyllaceae.</title>
        <authorList>
            <person name="Almasi E."/>
            <person name="Sahu N."/>
            <person name="Krizsan K."/>
            <person name="Balint B."/>
            <person name="Kovacs G.M."/>
            <person name="Kiss B."/>
            <person name="Cseklye J."/>
            <person name="Drula E."/>
            <person name="Henrissat B."/>
            <person name="Nagy I."/>
            <person name="Chovatia M."/>
            <person name="Adam C."/>
            <person name="LaButti K."/>
            <person name="Lipzen A."/>
            <person name="Riley R."/>
            <person name="Grigoriev I.V."/>
            <person name="Nagy L.G."/>
        </authorList>
    </citation>
    <scope>NUCLEOTIDE SEQUENCE [LARGE SCALE GENOMIC DNA]</scope>
    <source>
        <strain evidence="2 3">NL-1724</strain>
    </source>
</reference>
<proteinExistence type="predicted"/>
<dbReference type="Proteomes" id="UP000320762">
    <property type="component" value="Unassembled WGS sequence"/>
</dbReference>
<dbReference type="EMBL" id="VDMD01000010">
    <property type="protein sequence ID" value="TRM63139.1"/>
    <property type="molecule type" value="Genomic_DNA"/>
</dbReference>
<comment type="caution">
    <text evidence="2">The sequence shown here is derived from an EMBL/GenBank/DDBJ whole genome shotgun (WGS) entry which is preliminary data.</text>
</comment>
<feature type="region of interest" description="Disordered" evidence="1">
    <location>
        <begin position="1"/>
        <end position="151"/>
    </location>
</feature>